<dbReference type="InterPro" id="IPR050113">
    <property type="entry name" value="Ub_conjugating_enzyme"/>
</dbReference>
<keyword evidence="3" id="KW-1185">Reference proteome</keyword>
<evidence type="ECO:0000259" key="1">
    <source>
        <dbReference type="PROSITE" id="PS50127"/>
    </source>
</evidence>
<evidence type="ECO:0000313" key="2">
    <source>
        <dbReference type="EMBL" id="CDI77790.1"/>
    </source>
</evidence>
<protein>
    <submittedName>
        <fullName evidence="2">Ubiquitin-conjugating enzyme domain-containing protein, putative</fullName>
    </submittedName>
</protein>
<dbReference type="InterPro" id="IPR000608">
    <property type="entry name" value="UBC"/>
</dbReference>
<dbReference type="OMA" id="CHYMSLI"/>
<dbReference type="SMART" id="SM00212">
    <property type="entry name" value="UBCc"/>
    <property type="match status" value="1"/>
</dbReference>
<dbReference type="EMBL" id="HG670742">
    <property type="protein sequence ID" value="CDI77790.1"/>
    <property type="molecule type" value="Genomic_DNA"/>
</dbReference>
<accession>U6GCC5</accession>
<gene>
    <name evidence="2" type="ORF">EAH_00005680</name>
</gene>
<dbReference type="PROSITE" id="PS50127">
    <property type="entry name" value="UBC_2"/>
    <property type="match status" value="1"/>
</dbReference>
<dbReference type="RefSeq" id="XP_013251919.1">
    <property type="nucleotide sequence ID" value="XM_013396465.1"/>
</dbReference>
<proteinExistence type="predicted"/>
<reference evidence="2" key="2">
    <citation type="submission" date="2013-10" db="EMBL/GenBank/DDBJ databases">
        <authorList>
            <person name="Aslett M."/>
        </authorList>
    </citation>
    <scope>NUCLEOTIDE SEQUENCE</scope>
    <source>
        <strain evidence="2">Houghton</strain>
    </source>
</reference>
<sequence>MDSGDEMERGPPSAALRRCQSGRSGLLLDDDLLQLGGSMQQQEEEETRTVLPISKKLLAGVDSDGSEVPIDAKAVEETLDMYSVLIEYAKMPPFAPDGIYCMPTWNDVRTWDGVAFLRHGVYQGGLFKFRIGIPKAYPNIAPKLTFLSRVFHPLVDEETGELCIKAYFKEWNSERDYIPMLLLYLKTIFLSKDLLRGTADEKNWKNKRAAQLFREDKATLLKEIRKCVKESQEKSLTPVEQQQALAAAAPAAEREPPTAAAAVLHEDASDFVFNFREFHRQQKPLLHAITLLASDETCADPTQAFVEWFADDWSKAEFEREENKPP</sequence>
<dbReference type="InterPro" id="IPR016135">
    <property type="entry name" value="UBQ-conjugating_enzyme/RWD"/>
</dbReference>
<dbReference type="CDD" id="cd23814">
    <property type="entry name" value="UEV_AKTIP"/>
    <property type="match status" value="1"/>
</dbReference>
<feature type="domain" description="UBC core" evidence="1">
    <location>
        <begin position="79"/>
        <end position="233"/>
    </location>
</feature>
<reference evidence="2" key="1">
    <citation type="submission" date="2013-10" db="EMBL/GenBank/DDBJ databases">
        <title>Genomic analysis of the causative agents of coccidiosis in chickens.</title>
        <authorList>
            <person name="Reid A.J."/>
            <person name="Blake D."/>
            <person name="Billington K."/>
            <person name="Browne H."/>
            <person name="Dunn M."/>
            <person name="Hung S."/>
            <person name="Kawahara F."/>
            <person name="Miranda-Saavedra D."/>
            <person name="Mourier T."/>
            <person name="Nagra H."/>
            <person name="Otto T.D."/>
            <person name="Rawlings N."/>
            <person name="Sanchez A."/>
            <person name="Sanders M."/>
            <person name="Subramaniam C."/>
            <person name="Tay Y."/>
            <person name="Dear P."/>
            <person name="Doerig C."/>
            <person name="Gruber A."/>
            <person name="Parkinson J."/>
            <person name="Shirley M."/>
            <person name="Wan K.L."/>
            <person name="Berriman M."/>
            <person name="Tomley F."/>
            <person name="Pain A."/>
        </authorList>
    </citation>
    <scope>NUCLEOTIDE SEQUENCE</scope>
    <source>
        <strain evidence="2">Houghton</strain>
    </source>
</reference>
<dbReference type="SUPFAM" id="SSF54495">
    <property type="entry name" value="UBC-like"/>
    <property type="match status" value="1"/>
</dbReference>
<dbReference type="VEuPathDB" id="ToxoDB:EAH_00005680"/>
<dbReference type="Gene3D" id="3.10.110.10">
    <property type="entry name" value="Ubiquitin Conjugating Enzyme"/>
    <property type="match status" value="1"/>
</dbReference>
<dbReference type="Pfam" id="PF00179">
    <property type="entry name" value="UQ_con"/>
    <property type="match status" value="1"/>
</dbReference>
<dbReference type="AlphaFoldDB" id="U6GCC5"/>
<dbReference type="OrthoDB" id="5596422at2759"/>
<dbReference type="GeneID" id="25268638"/>
<name>U6GCC5_EIMAC</name>
<organism evidence="2 3">
    <name type="scientific">Eimeria acervulina</name>
    <name type="common">Coccidian parasite</name>
    <dbReference type="NCBI Taxonomy" id="5801"/>
    <lineage>
        <taxon>Eukaryota</taxon>
        <taxon>Sar</taxon>
        <taxon>Alveolata</taxon>
        <taxon>Apicomplexa</taxon>
        <taxon>Conoidasida</taxon>
        <taxon>Coccidia</taxon>
        <taxon>Eucoccidiorida</taxon>
        <taxon>Eimeriorina</taxon>
        <taxon>Eimeriidae</taxon>
        <taxon>Eimeria</taxon>
    </lineage>
</organism>
<evidence type="ECO:0000313" key="3">
    <source>
        <dbReference type="Proteomes" id="UP000018050"/>
    </source>
</evidence>
<dbReference type="Proteomes" id="UP000018050">
    <property type="component" value="Unassembled WGS sequence"/>
</dbReference>
<dbReference type="PANTHER" id="PTHR24067">
    <property type="entry name" value="UBIQUITIN-CONJUGATING ENZYME E2"/>
    <property type="match status" value="1"/>
</dbReference>